<organism evidence="1 2">
    <name type="scientific">Capnocytophaga canimorsus</name>
    <dbReference type="NCBI Taxonomy" id="28188"/>
    <lineage>
        <taxon>Bacteria</taxon>
        <taxon>Pseudomonadati</taxon>
        <taxon>Bacteroidota</taxon>
        <taxon>Flavobacteriia</taxon>
        <taxon>Flavobacteriales</taxon>
        <taxon>Flavobacteriaceae</taxon>
        <taxon>Capnocytophaga</taxon>
    </lineage>
</organism>
<dbReference type="Proteomes" id="UP000039370">
    <property type="component" value="Unassembled WGS sequence"/>
</dbReference>
<accession>A0A0B7IQB8</accession>
<proteinExistence type="predicted"/>
<evidence type="ECO:0000313" key="1">
    <source>
        <dbReference type="EMBL" id="CEN52774.1"/>
    </source>
</evidence>
<name>A0A0B7IQB8_9FLAO</name>
<gene>
    <name evidence="1" type="ORF">CCAN11_2490090</name>
</gene>
<protein>
    <submittedName>
        <fullName evidence="1">Uncharacterized protein</fullName>
    </submittedName>
</protein>
<sequence length="72" mass="7480">MTSSAEAVLTSVILSYLVAWADAPLRAEALVASVVGADSEALVASAEVWAAEAVPVEAGNTTCTLFFLFKYL</sequence>
<dbReference type="EMBL" id="CDOK01000167">
    <property type="protein sequence ID" value="CEN52774.1"/>
    <property type="molecule type" value="Genomic_DNA"/>
</dbReference>
<evidence type="ECO:0000313" key="2">
    <source>
        <dbReference type="Proteomes" id="UP000039370"/>
    </source>
</evidence>
<dbReference type="AlphaFoldDB" id="A0A0B7IQB8"/>
<reference evidence="2" key="1">
    <citation type="submission" date="2015-01" db="EMBL/GenBank/DDBJ databases">
        <authorList>
            <person name="MANFREDI Pablo"/>
        </authorList>
    </citation>
    <scope>NUCLEOTIDE SEQUENCE [LARGE SCALE GENOMIC DNA]</scope>
    <source>
        <strain evidence="2">Cc11</strain>
    </source>
</reference>